<dbReference type="InterPro" id="IPR016181">
    <property type="entry name" value="Acyl_CoA_acyltransferase"/>
</dbReference>
<dbReference type="Proteomes" id="UP001320460">
    <property type="component" value="Chromosome"/>
</dbReference>
<dbReference type="PANTHER" id="PTHR43877">
    <property type="entry name" value="AMINOALKYLPHOSPHONATE N-ACETYLTRANSFERASE-RELATED-RELATED"/>
    <property type="match status" value="1"/>
</dbReference>
<dbReference type="EMBL" id="AP025334">
    <property type="protein sequence ID" value="BDD52521.1"/>
    <property type="molecule type" value="Genomic_DNA"/>
</dbReference>
<name>A0ABM7VZ78_9ENTR</name>
<proteinExistence type="predicted"/>
<accession>A0ABM7VZ78</accession>
<evidence type="ECO:0000259" key="3">
    <source>
        <dbReference type="PROSITE" id="PS51186"/>
    </source>
</evidence>
<organism evidence="4 5">
    <name type="scientific">Phytobacter diazotrophicus</name>
    <dbReference type="NCBI Taxonomy" id="395631"/>
    <lineage>
        <taxon>Bacteria</taxon>
        <taxon>Pseudomonadati</taxon>
        <taxon>Pseudomonadota</taxon>
        <taxon>Gammaproteobacteria</taxon>
        <taxon>Enterobacterales</taxon>
        <taxon>Enterobacteriaceae</taxon>
        <taxon>Phytobacter</taxon>
    </lineage>
</organism>
<evidence type="ECO:0000313" key="4">
    <source>
        <dbReference type="EMBL" id="BDD52521.1"/>
    </source>
</evidence>
<dbReference type="RefSeq" id="WP_125125144.1">
    <property type="nucleotide sequence ID" value="NZ_AP025334.1"/>
</dbReference>
<gene>
    <name evidence="4" type="ORF">PDTA9734_40080</name>
</gene>
<protein>
    <submittedName>
        <fullName evidence="4">N-acetyltransferase</fullName>
    </submittedName>
</protein>
<evidence type="ECO:0000313" key="5">
    <source>
        <dbReference type="Proteomes" id="UP001320460"/>
    </source>
</evidence>
<keyword evidence="2" id="KW-0012">Acyltransferase</keyword>
<dbReference type="InterPro" id="IPR000182">
    <property type="entry name" value="GNAT_dom"/>
</dbReference>
<dbReference type="InterPro" id="IPR050832">
    <property type="entry name" value="Bact_Acetyltransf"/>
</dbReference>
<dbReference type="Gene3D" id="3.40.630.30">
    <property type="match status" value="1"/>
</dbReference>
<keyword evidence="5" id="KW-1185">Reference proteome</keyword>
<dbReference type="Pfam" id="PF00583">
    <property type="entry name" value="Acetyltransf_1"/>
    <property type="match status" value="1"/>
</dbReference>
<evidence type="ECO:0000256" key="2">
    <source>
        <dbReference type="ARBA" id="ARBA00023315"/>
    </source>
</evidence>
<keyword evidence="1" id="KW-0808">Transferase</keyword>
<dbReference type="SUPFAM" id="SSF55729">
    <property type="entry name" value="Acyl-CoA N-acyltransferases (Nat)"/>
    <property type="match status" value="1"/>
</dbReference>
<dbReference type="PANTHER" id="PTHR43877:SF2">
    <property type="entry name" value="AMINOALKYLPHOSPHONATE N-ACETYLTRANSFERASE-RELATED"/>
    <property type="match status" value="1"/>
</dbReference>
<dbReference type="PROSITE" id="PS51186">
    <property type="entry name" value="GNAT"/>
    <property type="match status" value="1"/>
</dbReference>
<evidence type="ECO:0000256" key="1">
    <source>
        <dbReference type="ARBA" id="ARBA00022679"/>
    </source>
</evidence>
<sequence>MIQVERADPLSADSQALIEKLSAVLARITGSSGKRSFNIDDLQSARSVWALARNAQGVAIGCGAIRPLTQETAELKRMYSTGSEAGVGSAILCFLEEAARALGYREVTLETRRVNHKAVAFYEKHGYTVTENYGVYIGRAEAVCFIKRL</sequence>
<reference evidence="4 5" key="1">
    <citation type="submission" date="2021-12" db="EMBL/GenBank/DDBJ databases">
        <title>Complete genome sequence of Phytobacter diazotrophicus TA9734.</title>
        <authorList>
            <person name="Kubota H."/>
            <person name="Nakayama Y."/>
            <person name="Ariyoshi T."/>
        </authorList>
    </citation>
    <scope>NUCLEOTIDE SEQUENCE [LARGE SCALE GENOMIC DNA]</scope>
    <source>
        <strain evidence="4 5">TA9734</strain>
    </source>
</reference>
<feature type="domain" description="N-acetyltransferase" evidence="3">
    <location>
        <begin position="2"/>
        <end position="149"/>
    </location>
</feature>